<reference evidence="6 7" key="1">
    <citation type="submission" date="2020-03" db="EMBL/GenBank/DDBJ databases">
        <title>Whole genome sequencing of clinical and environmental type strains of Ochrobactrum.</title>
        <authorList>
            <person name="Dharne M."/>
        </authorList>
    </citation>
    <scope>NUCLEOTIDE SEQUENCE [LARGE SCALE GENOMIC DNA]</scope>
    <source>
        <strain evidence="6 7">CIP 109452</strain>
    </source>
</reference>
<proteinExistence type="inferred from homology"/>
<organism evidence="6 7">
    <name type="scientific">Brucella haematophila</name>
    <dbReference type="NCBI Taxonomy" id="419474"/>
    <lineage>
        <taxon>Bacteria</taxon>
        <taxon>Pseudomonadati</taxon>
        <taxon>Pseudomonadota</taxon>
        <taxon>Alphaproteobacteria</taxon>
        <taxon>Hyphomicrobiales</taxon>
        <taxon>Brucellaceae</taxon>
        <taxon>Brucella/Ochrobactrum group</taxon>
        <taxon>Brucella</taxon>
    </lineage>
</organism>
<name>A0ABX1DQ62_9HYPH</name>
<evidence type="ECO:0000313" key="6">
    <source>
        <dbReference type="EMBL" id="NKC05079.1"/>
    </source>
</evidence>
<dbReference type="EMBL" id="JAAVLN010000003">
    <property type="protein sequence ID" value="NKC05079.1"/>
    <property type="molecule type" value="Genomic_DNA"/>
</dbReference>
<dbReference type="Pfam" id="PF01547">
    <property type="entry name" value="SBP_bac_1"/>
    <property type="match status" value="1"/>
</dbReference>
<feature type="chain" id="PRO_5045735711" evidence="5">
    <location>
        <begin position="26"/>
        <end position="323"/>
    </location>
</feature>
<evidence type="ECO:0000256" key="1">
    <source>
        <dbReference type="ARBA" id="ARBA00008520"/>
    </source>
</evidence>
<dbReference type="CDD" id="cd13585">
    <property type="entry name" value="PBP2_TMBP_like"/>
    <property type="match status" value="1"/>
</dbReference>
<evidence type="ECO:0000256" key="5">
    <source>
        <dbReference type="SAM" id="SignalP"/>
    </source>
</evidence>
<protein>
    <submittedName>
        <fullName evidence="6">Sugar ABC transporter substrate-binding protein</fullName>
    </submittedName>
</protein>
<sequence length="323" mass="35609">MTRLTKLAGAMFGATTLLFGGMAHAEETTITFLSAEKDTTFKPVIDAFQKLHPDIKVVHQSVPFNDLNAAVESRIGQGDTSIDVIAADTPRIPAFASRGYLQDVTDRSDAIKLANPNPVDLEQVTYDGKVYAYPMWTSTQLLFYNRALLKNAKIELPSGDPGKRMTWDQLLEQAQSAQKAGAKWGLNFQQVDRYYQLQMLFESAGAGPGLKGERLLESNIASDDWIKTAQWYGDLFSNNLSPRGVKPEQTDDQFMKGEVAFMIAGPWAIGRYDGVKDLDYGVAPVPYFKDGKPVTPTGSWALALNPHSKNISTKRGNLLSSLH</sequence>
<keyword evidence="2" id="KW-0813">Transport</keyword>
<dbReference type="PANTHER" id="PTHR30061:SF50">
    <property type="entry name" value="MALTOSE_MALTODEXTRIN-BINDING PERIPLASMIC PROTEIN"/>
    <property type="match status" value="1"/>
</dbReference>
<evidence type="ECO:0000313" key="7">
    <source>
        <dbReference type="Proteomes" id="UP000704467"/>
    </source>
</evidence>
<comment type="caution">
    <text evidence="6">The sequence shown here is derived from an EMBL/GenBank/DDBJ whole genome shotgun (WGS) entry which is preliminary data.</text>
</comment>
<comment type="similarity">
    <text evidence="1">Belongs to the bacterial solute-binding protein 1 family.</text>
</comment>
<keyword evidence="4" id="KW-0574">Periplasm</keyword>
<feature type="signal peptide" evidence="5">
    <location>
        <begin position="1"/>
        <end position="25"/>
    </location>
</feature>
<dbReference type="Proteomes" id="UP000704467">
    <property type="component" value="Unassembled WGS sequence"/>
</dbReference>
<dbReference type="InterPro" id="IPR006059">
    <property type="entry name" value="SBP"/>
</dbReference>
<evidence type="ECO:0000256" key="4">
    <source>
        <dbReference type="ARBA" id="ARBA00022764"/>
    </source>
</evidence>
<dbReference type="Gene3D" id="3.40.190.10">
    <property type="entry name" value="Periplasmic binding protein-like II"/>
    <property type="match status" value="1"/>
</dbReference>
<gene>
    <name evidence="6" type="ORF">HED55_23675</name>
</gene>
<keyword evidence="3 5" id="KW-0732">Signal</keyword>
<evidence type="ECO:0000256" key="2">
    <source>
        <dbReference type="ARBA" id="ARBA00022448"/>
    </source>
</evidence>
<accession>A0ABX1DQ62</accession>
<keyword evidence="7" id="KW-1185">Reference proteome</keyword>
<evidence type="ECO:0000256" key="3">
    <source>
        <dbReference type="ARBA" id="ARBA00022729"/>
    </source>
</evidence>
<dbReference type="SUPFAM" id="SSF53850">
    <property type="entry name" value="Periplasmic binding protein-like II"/>
    <property type="match status" value="1"/>
</dbReference>
<dbReference type="PANTHER" id="PTHR30061">
    <property type="entry name" value="MALTOSE-BINDING PERIPLASMIC PROTEIN"/>
    <property type="match status" value="1"/>
</dbReference>